<keyword evidence="2" id="KW-0732">Signal</keyword>
<dbReference type="AlphaFoldDB" id="A0A174TS30"/>
<protein>
    <recommendedName>
        <fullName evidence="7">DUF3575 domain-containing protein</fullName>
    </recommendedName>
</protein>
<dbReference type="EMBL" id="CZBL01000006">
    <property type="protein sequence ID" value="CUQ10817.1"/>
    <property type="molecule type" value="Genomic_DNA"/>
</dbReference>
<evidence type="ECO:0000313" key="4">
    <source>
        <dbReference type="EMBL" id="KAA5461065.1"/>
    </source>
</evidence>
<feature type="compositionally biased region" description="Low complexity" evidence="1">
    <location>
        <begin position="228"/>
        <end position="258"/>
    </location>
</feature>
<gene>
    <name evidence="3" type="ORF">ERS852558_01858</name>
    <name evidence="4" type="ORF">F2Y36_16770</name>
</gene>
<feature type="compositionally biased region" description="Basic and acidic residues" evidence="1">
    <location>
        <begin position="366"/>
        <end position="375"/>
    </location>
</feature>
<sequence length="375" mass="42601">MKRILFLLFAIGLTVGTTAMAGMSTSKVRKETRFLTDKMAYELSLSTQQYNDAYEINYDFIYSVRNIMDYVARGYEWALDDYYEALDIRNDDLRWVLSDAQYRRFLGTDYFYRPIYITGGRWSFRVYVNYPNRSLFYFGLPYHYRTYCGAHYRPHLHHVSFYRDRYNFRHYPTPYRVREQRSFHSYRRSDFGSVHFRPNSSVRPHNAPTRPGVTGRPSPSQRPSHNSRPGTSTRPGTATRPGTTTRPGSSSRPSTSVRPESDRRPTGGSSTTASRPNRESSSSSTSRRNNSRPSGSGSSSSSGRNNRSDRSNTSTSRGSSSGRSSSTSGPSRSSSSNRSNVSGGKTERRSSSESTRSSSRSSSSRSSERDTNSRR</sequence>
<feature type="compositionally biased region" description="Polar residues" evidence="1">
    <location>
        <begin position="217"/>
        <end position="227"/>
    </location>
</feature>
<reference evidence="4 6" key="2">
    <citation type="journal article" date="2019" name="Nat. Med.">
        <title>A library of human gut bacterial isolates paired with longitudinal multiomics data enables mechanistic microbiome research.</title>
        <authorList>
            <person name="Poyet M."/>
            <person name="Groussin M."/>
            <person name="Gibbons S.M."/>
            <person name="Avila-Pacheco J."/>
            <person name="Jiang X."/>
            <person name="Kearney S.M."/>
            <person name="Perrotta A.R."/>
            <person name="Berdy B."/>
            <person name="Zhao S."/>
            <person name="Lieberman T.D."/>
            <person name="Swanson P.K."/>
            <person name="Smith M."/>
            <person name="Roesemann S."/>
            <person name="Alexander J.E."/>
            <person name="Rich S.A."/>
            <person name="Livny J."/>
            <person name="Vlamakis H."/>
            <person name="Clish C."/>
            <person name="Bullock K."/>
            <person name="Deik A."/>
            <person name="Scott J."/>
            <person name="Pierce K.A."/>
            <person name="Xavier R.J."/>
            <person name="Alm E.J."/>
        </authorList>
    </citation>
    <scope>NUCLEOTIDE SEQUENCE [LARGE SCALE GENOMIC DNA]</scope>
    <source>
        <strain evidence="4 6">BIOML-A31</strain>
    </source>
</reference>
<dbReference type="EMBL" id="VVYP01000023">
    <property type="protein sequence ID" value="KAA5461065.1"/>
    <property type="molecule type" value="Genomic_DNA"/>
</dbReference>
<evidence type="ECO:0000256" key="1">
    <source>
        <dbReference type="SAM" id="MobiDB-lite"/>
    </source>
</evidence>
<feature type="chain" id="PRO_5036009045" description="DUF3575 domain-containing protein" evidence="2">
    <location>
        <begin position="22"/>
        <end position="375"/>
    </location>
</feature>
<reference evidence="3 5" key="1">
    <citation type="submission" date="2015-09" db="EMBL/GenBank/DDBJ databases">
        <authorList>
            <consortium name="Pathogen Informatics"/>
        </authorList>
    </citation>
    <scope>NUCLEOTIDE SEQUENCE [LARGE SCALE GENOMIC DNA]</scope>
    <source>
        <strain evidence="3 5">2789STDY5834946</strain>
    </source>
</reference>
<dbReference type="Proteomes" id="UP000475905">
    <property type="component" value="Unassembled WGS sequence"/>
</dbReference>
<feature type="signal peptide" evidence="2">
    <location>
        <begin position="1"/>
        <end position="21"/>
    </location>
</feature>
<accession>A0A174TS30</accession>
<evidence type="ECO:0000313" key="6">
    <source>
        <dbReference type="Proteomes" id="UP000475905"/>
    </source>
</evidence>
<dbReference type="Proteomes" id="UP000095725">
    <property type="component" value="Unassembled WGS sequence"/>
</dbReference>
<feature type="compositionally biased region" description="Low complexity" evidence="1">
    <location>
        <begin position="352"/>
        <end position="365"/>
    </location>
</feature>
<dbReference type="RefSeq" id="WP_005675567.1">
    <property type="nucleotide sequence ID" value="NZ_CACRTB010000043.1"/>
</dbReference>
<evidence type="ECO:0000313" key="5">
    <source>
        <dbReference type="Proteomes" id="UP000095725"/>
    </source>
</evidence>
<evidence type="ECO:0008006" key="7">
    <source>
        <dbReference type="Google" id="ProtNLM"/>
    </source>
</evidence>
<proteinExistence type="predicted"/>
<organism evidence="3 5">
    <name type="scientific">Bacteroides caccae</name>
    <dbReference type="NCBI Taxonomy" id="47678"/>
    <lineage>
        <taxon>Bacteria</taxon>
        <taxon>Pseudomonadati</taxon>
        <taxon>Bacteroidota</taxon>
        <taxon>Bacteroidia</taxon>
        <taxon>Bacteroidales</taxon>
        <taxon>Bacteroidaceae</taxon>
        <taxon>Bacteroides</taxon>
    </lineage>
</organism>
<feature type="compositionally biased region" description="Low complexity" evidence="1">
    <location>
        <begin position="279"/>
        <end position="344"/>
    </location>
</feature>
<dbReference type="KEGG" id="bcac:CGC64_01180"/>
<evidence type="ECO:0000256" key="2">
    <source>
        <dbReference type="SAM" id="SignalP"/>
    </source>
</evidence>
<feature type="region of interest" description="Disordered" evidence="1">
    <location>
        <begin position="194"/>
        <end position="375"/>
    </location>
</feature>
<name>A0A174TS30_9BACE</name>
<evidence type="ECO:0000313" key="3">
    <source>
        <dbReference type="EMBL" id="CUQ10817.1"/>
    </source>
</evidence>